<evidence type="ECO:0000313" key="3">
    <source>
        <dbReference type="EMBL" id="KAK3911139.1"/>
    </source>
</evidence>
<keyword evidence="1" id="KW-0479">Metal-binding</keyword>
<evidence type="ECO:0000313" key="4">
    <source>
        <dbReference type="Proteomes" id="UP001219518"/>
    </source>
</evidence>
<reference evidence="3" key="2">
    <citation type="journal article" date="2023" name="BMC Genomics">
        <title>Pest status, molecular evolution, and epigenetic factors derived from the genome assembly of Frankliniella fusca, a thysanopteran phytovirus vector.</title>
        <authorList>
            <person name="Catto M.A."/>
            <person name="Labadie P.E."/>
            <person name="Jacobson A.L."/>
            <person name="Kennedy G.G."/>
            <person name="Srinivasan R."/>
            <person name="Hunt B.G."/>
        </authorList>
    </citation>
    <scope>NUCLEOTIDE SEQUENCE</scope>
    <source>
        <strain evidence="3">PL_HMW_Pooled</strain>
    </source>
</reference>
<dbReference type="AlphaFoldDB" id="A0AAE1GXU2"/>
<dbReference type="EMBL" id="JAHWGI010000234">
    <property type="protein sequence ID" value="KAK3911139.1"/>
    <property type="molecule type" value="Genomic_DNA"/>
</dbReference>
<organism evidence="3 4">
    <name type="scientific">Frankliniella fusca</name>
    <dbReference type="NCBI Taxonomy" id="407009"/>
    <lineage>
        <taxon>Eukaryota</taxon>
        <taxon>Metazoa</taxon>
        <taxon>Ecdysozoa</taxon>
        <taxon>Arthropoda</taxon>
        <taxon>Hexapoda</taxon>
        <taxon>Insecta</taxon>
        <taxon>Pterygota</taxon>
        <taxon>Neoptera</taxon>
        <taxon>Paraneoptera</taxon>
        <taxon>Thysanoptera</taxon>
        <taxon>Terebrantia</taxon>
        <taxon>Thripoidea</taxon>
        <taxon>Thripidae</taxon>
        <taxon>Frankliniella</taxon>
    </lineage>
</organism>
<dbReference type="GO" id="GO:0008270">
    <property type="term" value="F:zinc ion binding"/>
    <property type="evidence" value="ECO:0007669"/>
    <property type="project" value="UniProtKB-KW"/>
</dbReference>
<dbReference type="Proteomes" id="UP001219518">
    <property type="component" value="Unassembled WGS sequence"/>
</dbReference>
<dbReference type="PANTHER" id="PTHR46609:SF8">
    <property type="entry name" value="YQAJ VIRAL RECOMBINASE DOMAIN-CONTAINING PROTEIN"/>
    <property type="match status" value="1"/>
</dbReference>
<keyword evidence="1" id="KW-0863">Zinc-finger</keyword>
<protein>
    <submittedName>
        <fullName evidence="3">Serrate RNA effector molecule-like protein</fullName>
    </submittedName>
</protein>
<keyword evidence="4" id="KW-1185">Reference proteome</keyword>
<gene>
    <name evidence="3" type="ORF">KUF71_020841</name>
</gene>
<dbReference type="Pfam" id="PF09588">
    <property type="entry name" value="YqaJ"/>
    <property type="match status" value="1"/>
</dbReference>
<dbReference type="InterPro" id="IPR051703">
    <property type="entry name" value="NF-kappa-B_Signaling_Reg"/>
</dbReference>
<dbReference type="PANTHER" id="PTHR46609">
    <property type="entry name" value="EXONUCLEASE, PHAGE-TYPE/RECB, C-TERMINAL DOMAIN-CONTAINING PROTEIN"/>
    <property type="match status" value="1"/>
</dbReference>
<feature type="domain" description="SWIM-type" evidence="2">
    <location>
        <begin position="75"/>
        <end position="108"/>
    </location>
</feature>
<dbReference type="InterPro" id="IPR007527">
    <property type="entry name" value="Znf_SWIM"/>
</dbReference>
<evidence type="ECO:0000259" key="2">
    <source>
        <dbReference type="PROSITE" id="PS50966"/>
    </source>
</evidence>
<reference evidence="3" key="1">
    <citation type="submission" date="2021-07" db="EMBL/GenBank/DDBJ databases">
        <authorList>
            <person name="Catto M.A."/>
            <person name="Jacobson A."/>
            <person name="Kennedy G."/>
            <person name="Labadie P."/>
            <person name="Hunt B.G."/>
            <person name="Srinivasan R."/>
        </authorList>
    </citation>
    <scope>NUCLEOTIDE SEQUENCE</scope>
    <source>
        <strain evidence="3">PL_HMW_Pooled</strain>
        <tissue evidence="3">Head</tissue>
    </source>
</reference>
<comment type="caution">
    <text evidence="3">The sequence shown here is derived from an EMBL/GenBank/DDBJ whole genome shotgun (WGS) entry which is preliminary data.</text>
</comment>
<dbReference type="Pfam" id="PF04434">
    <property type="entry name" value="SWIM"/>
    <property type="match status" value="1"/>
</dbReference>
<dbReference type="PROSITE" id="PS50966">
    <property type="entry name" value="ZF_SWIM"/>
    <property type="match status" value="1"/>
</dbReference>
<dbReference type="CDD" id="cd22343">
    <property type="entry name" value="PDDEXK_lambda_exonuclease-like"/>
    <property type="match status" value="1"/>
</dbReference>
<name>A0AAE1GXU2_9NEOP</name>
<sequence>MTQILSIVDVMKATEGFIRPMREGEEVLQCGLVIGVGIKERKGDELQVHALVLRTSGLRQTPYLVQIWIDMSKEYGARVIADESRECECPAGMSEKCKHIVAVMLHLARSLDTDLDDLSCTDVEQQWGAIKKSTLGDYEAKRLTDFCHAHSQKEVYATKMPEVTPAMEKKWSDRLVVCAPLSEFSIFFSGLRSGLGSSEIEEETACTVADQCEIARRLLTFRSWKALGLLKQWTTNKVLSLSPELREFYESKIVVSLQECVALGTCCQGTAEWKAARKKIMTSSKARAQYTYYVNRSADWEKRYQEVYHSTFRGNAFTQDGLDCEALARAEYEVKYQCSVFESGIIVRPELPWLGASVDGTVISEHGNVLKNIEIKTFKEGQRLSAKEMLEFGAINSLDKNGDLKQNHAHYTQVQLGLFCTGLEECDYVIYSQLGNPVYLLELFVM</sequence>
<dbReference type="Gene3D" id="3.90.320.10">
    <property type="match status" value="1"/>
</dbReference>
<dbReference type="InterPro" id="IPR011335">
    <property type="entry name" value="Restrct_endonuc-II-like"/>
</dbReference>
<evidence type="ECO:0000256" key="1">
    <source>
        <dbReference type="PROSITE-ProRule" id="PRU00325"/>
    </source>
</evidence>
<dbReference type="GO" id="GO:0006281">
    <property type="term" value="P:DNA repair"/>
    <property type="evidence" value="ECO:0007669"/>
    <property type="project" value="UniProtKB-ARBA"/>
</dbReference>
<dbReference type="SUPFAM" id="SSF52980">
    <property type="entry name" value="Restriction endonuclease-like"/>
    <property type="match status" value="1"/>
</dbReference>
<accession>A0AAE1GXU2</accession>
<dbReference type="InterPro" id="IPR019080">
    <property type="entry name" value="YqaJ_viral_recombinase"/>
</dbReference>
<proteinExistence type="predicted"/>
<dbReference type="InterPro" id="IPR011604">
    <property type="entry name" value="PDDEXK-like_dom_sf"/>
</dbReference>
<keyword evidence="1" id="KW-0862">Zinc</keyword>